<dbReference type="EMBL" id="AP024169">
    <property type="protein sequence ID" value="BCN29035.1"/>
    <property type="molecule type" value="Genomic_DNA"/>
</dbReference>
<dbReference type="SUPFAM" id="SSF52540">
    <property type="entry name" value="P-loop containing nucleoside triphosphate hydrolases"/>
    <property type="match status" value="1"/>
</dbReference>
<dbReference type="Proteomes" id="UP000595897">
    <property type="component" value="Chromosome"/>
</dbReference>
<gene>
    <name evidence="1" type="ORF">bsdtb5_03300</name>
</gene>
<dbReference type="KEGG" id="ahb:bsdtb5_03300"/>
<name>A0A7R7EGZ1_9FIRM</name>
<dbReference type="Pfam" id="PF07931">
    <property type="entry name" value="CPT"/>
    <property type="match status" value="1"/>
</dbReference>
<dbReference type="Gene3D" id="3.40.50.300">
    <property type="entry name" value="P-loop containing nucleotide triphosphate hydrolases"/>
    <property type="match status" value="1"/>
</dbReference>
<dbReference type="RefSeq" id="WP_271714334.1">
    <property type="nucleotide sequence ID" value="NZ_AP024169.1"/>
</dbReference>
<dbReference type="AlphaFoldDB" id="A0A7R7EGZ1"/>
<accession>A0A7R7EGZ1</accession>
<proteinExistence type="predicted"/>
<reference evidence="1 2" key="1">
    <citation type="submission" date="2020-11" db="EMBL/GenBank/DDBJ databases">
        <title>Draft genome sequencing of a Lachnospiraceae strain isolated from anoxic soil subjected to BSD treatment.</title>
        <authorList>
            <person name="Uek A."/>
            <person name="Tonouchi A."/>
        </authorList>
    </citation>
    <scope>NUCLEOTIDE SEQUENCE [LARGE SCALE GENOMIC DNA]</scope>
    <source>
        <strain evidence="1 2">TB5</strain>
    </source>
</reference>
<dbReference type="InterPro" id="IPR027417">
    <property type="entry name" value="P-loop_NTPase"/>
</dbReference>
<sequence>MKRGKVIFLNGVSSSGKTTLAWKIQDLAKEPYYQISQDMFCEMWPGEFWNAMPEKIFNHTMSLMYHTVRMFVDKGENVVLDHVLLCDEKLKSDNGEATLQEFKKIMKDVEVLYVKVECPVEELQRREKLRENREVGLAESQIVLLNPQIDYDIIVNTYSENTEVSAKRILELIEAE</sequence>
<evidence type="ECO:0000313" key="1">
    <source>
        <dbReference type="EMBL" id="BCN29035.1"/>
    </source>
</evidence>
<keyword evidence="2" id="KW-1185">Reference proteome</keyword>
<evidence type="ECO:0008006" key="3">
    <source>
        <dbReference type="Google" id="ProtNLM"/>
    </source>
</evidence>
<evidence type="ECO:0000313" key="2">
    <source>
        <dbReference type="Proteomes" id="UP000595897"/>
    </source>
</evidence>
<organism evidence="1 2">
    <name type="scientific">Anaeromicropila herbilytica</name>
    <dbReference type="NCBI Taxonomy" id="2785025"/>
    <lineage>
        <taxon>Bacteria</taxon>
        <taxon>Bacillati</taxon>
        <taxon>Bacillota</taxon>
        <taxon>Clostridia</taxon>
        <taxon>Lachnospirales</taxon>
        <taxon>Lachnospiraceae</taxon>
        <taxon>Anaeromicropila</taxon>
    </lineage>
</organism>
<protein>
    <recommendedName>
        <fullName evidence="3">Chloramphenicol phosphotransferase</fullName>
    </recommendedName>
</protein>